<comment type="subcellular location">
    <subcellularLocation>
        <location evidence="1 2 3">Nucleus</location>
    </subcellularLocation>
</comment>
<dbReference type="PANTHER" id="PTHR24340">
    <property type="entry name" value="HOMEOBOX PROTEIN NKX"/>
    <property type="match status" value="1"/>
</dbReference>
<dbReference type="GO" id="GO:0000978">
    <property type="term" value="F:RNA polymerase II cis-regulatory region sequence-specific DNA binding"/>
    <property type="evidence" value="ECO:0007669"/>
    <property type="project" value="TreeGrafter"/>
</dbReference>
<dbReference type="GO" id="GO:0030154">
    <property type="term" value="P:cell differentiation"/>
    <property type="evidence" value="ECO:0007669"/>
    <property type="project" value="TreeGrafter"/>
</dbReference>
<evidence type="ECO:0000256" key="3">
    <source>
        <dbReference type="RuleBase" id="RU000682"/>
    </source>
</evidence>
<keyword evidence="7" id="KW-1185">Reference proteome</keyword>
<dbReference type="InterPro" id="IPR050394">
    <property type="entry name" value="Homeobox_NK-like"/>
</dbReference>
<accession>A0A423SLE8</accession>
<gene>
    <name evidence="6" type="ORF">C7M84_017004</name>
</gene>
<dbReference type="GO" id="GO:0005634">
    <property type="term" value="C:nucleus"/>
    <property type="evidence" value="ECO:0007669"/>
    <property type="project" value="UniProtKB-SubCell"/>
</dbReference>
<dbReference type="InterPro" id="IPR009057">
    <property type="entry name" value="Homeodomain-like_sf"/>
</dbReference>
<dbReference type="GO" id="GO:0000981">
    <property type="term" value="F:DNA-binding transcription factor activity, RNA polymerase II-specific"/>
    <property type="evidence" value="ECO:0007669"/>
    <property type="project" value="TreeGrafter"/>
</dbReference>
<feature type="domain" description="Homeobox" evidence="5">
    <location>
        <begin position="143"/>
        <end position="195"/>
    </location>
</feature>
<evidence type="ECO:0000256" key="1">
    <source>
        <dbReference type="ARBA" id="ARBA00004123"/>
    </source>
</evidence>
<keyword evidence="2 3" id="KW-0539">Nucleus</keyword>
<proteinExistence type="predicted"/>
<dbReference type="EMBL" id="QCYY01003150">
    <property type="protein sequence ID" value="ROT65056.1"/>
    <property type="molecule type" value="Genomic_DNA"/>
</dbReference>
<dbReference type="CDD" id="cd00086">
    <property type="entry name" value="homeodomain"/>
    <property type="match status" value="1"/>
</dbReference>
<dbReference type="SMART" id="SM00389">
    <property type="entry name" value="HOX"/>
    <property type="match status" value="1"/>
</dbReference>
<dbReference type="Proteomes" id="UP000283509">
    <property type="component" value="Unassembled WGS sequence"/>
</dbReference>
<feature type="region of interest" description="Disordered" evidence="4">
    <location>
        <begin position="34"/>
        <end position="55"/>
    </location>
</feature>
<evidence type="ECO:0000313" key="6">
    <source>
        <dbReference type="EMBL" id="ROT65056.1"/>
    </source>
</evidence>
<evidence type="ECO:0000256" key="4">
    <source>
        <dbReference type="SAM" id="MobiDB-lite"/>
    </source>
</evidence>
<dbReference type="AlphaFoldDB" id="A0A423SLE8"/>
<dbReference type="Pfam" id="PF00046">
    <property type="entry name" value="Homeodomain"/>
    <property type="match status" value="1"/>
</dbReference>
<evidence type="ECO:0000259" key="5">
    <source>
        <dbReference type="PROSITE" id="PS50071"/>
    </source>
</evidence>
<name>A0A423SLE8_PENVA</name>
<reference evidence="6 7" key="2">
    <citation type="submission" date="2019-01" db="EMBL/GenBank/DDBJ databases">
        <title>The decoding of complex shrimp genome reveals the adaptation for benthos swimmer, frequently molting mechanism and breeding impact on genome.</title>
        <authorList>
            <person name="Sun Y."/>
            <person name="Gao Y."/>
            <person name="Yu Y."/>
        </authorList>
    </citation>
    <scope>NUCLEOTIDE SEQUENCE [LARGE SCALE GENOMIC DNA]</scope>
    <source>
        <tissue evidence="6">Muscle</tissue>
    </source>
</reference>
<feature type="compositionally biased region" description="Low complexity" evidence="4">
    <location>
        <begin position="34"/>
        <end position="43"/>
    </location>
</feature>
<dbReference type="SUPFAM" id="SSF46689">
    <property type="entry name" value="Homeodomain-like"/>
    <property type="match status" value="1"/>
</dbReference>
<comment type="caution">
    <text evidence="6">The sequence shown here is derived from an EMBL/GenBank/DDBJ whole genome shotgun (WGS) entry which is preliminary data.</text>
</comment>
<dbReference type="STRING" id="6689.A0A423SLE8"/>
<dbReference type="InterPro" id="IPR001356">
    <property type="entry name" value="HD"/>
</dbReference>
<dbReference type="PANTHER" id="PTHR24340:SF35">
    <property type="entry name" value="HGTX, ISOFORM C"/>
    <property type="match status" value="1"/>
</dbReference>
<dbReference type="OrthoDB" id="6159439at2759"/>
<dbReference type="FunFam" id="1.10.10.60:FF:000391">
    <property type="entry name" value="Homeobox transcription factor"/>
    <property type="match status" value="1"/>
</dbReference>
<evidence type="ECO:0000313" key="7">
    <source>
        <dbReference type="Proteomes" id="UP000283509"/>
    </source>
</evidence>
<protein>
    <submittedName>
        <fullName evidence="6">Homeobox protein</fullName>
    </submittedName>
</protein>
<reference evidence="6 7" key="1">
    <citation type="submission" date="2018-04" db="EMBL/GenBank/DDBJ databases">
        <authorList>
            <person name="Zhang X."/>
            <person name="Yuan J."/>
            <person name="Li F."/>
            <person name="Xiang J."/>
        </authorList>
    </citation>
    <scope>NUCLEOTIDE SEQUENCE [LARGE SCALE GENOMIC DNA]</scope>
    <source>
        <tissue evidence="6">Muscle</tissue>
    </source>
</reference>
<evidence type="ECO:0000256" key="2">
    <source>
        <dbReference type="PROSITE-ProRule" id="PRU00108"/>
    </source>
</evidence>
<feature type="DNA-binding region" description="Homeobox" evidence="2">
    <location>
        <begin position="145"/>
        <end position="196"/>
    </location>
</feature>
<keyword evidence="2 3" id="KW-0238">DNA-binding</keyword>
<keyword evidence="2 3" id="KW-0371">Homeobox</keyword>
<dbReference type="Gene3D" id="1.10.10.60">
    <property type="entry name" value="Homeodomain-like"/>
    <property type="match status" value="1"/>
</dbReference>
<dbReference type="PROSITE" id="PS50071">
    <property type="entry name" value="HOMEOBOX_2"/>
    <property type="match status" value="1"/>
</dbReference>
<sequence length="222" mass="23914">MLSFLSNMDNRAGLVLNPPLAALHTMTDMKSLYSQQSVKSLSPQSPPQLSPQGLSPQELAISPLMTTSTGLCGVGQMGGMSGLGRLGGSMSLYSGLAGKMADLARPTSVYWPGVQGMLQNPLFWRERLQTSHGIPAMPMDKDGKKKHTRPTFSGQQIFALEKTFEQTKYLAGPERAKLAYALGMTESQVKRSFKSDLISSASSLSVAASARWTETNLLSPSR</sequence>
<organism evidence="6 7">
    <name type="scientific">Penaeus vannamei</name>
    <name type="common">Whiteleg shrimp</name>
    <name type="synonym">Litopenaeus vannamei</name>
    <dbReference type="NCBI Taxonomy" id="6689"/>
    <lineage>
        <taxon>Eukaryota</taxon>
        <taxon>Metazoa</taxon>
        <taxon>Ecdysozoa</taxon>
        <taxon>Arthropoda</taxon>
        <taxon>Crustacea</taxon>
        <taxon>Multicrustacea</taxon>
        <taxon>Malacostraca</taxon>
        <taxon>Eumalacostraca</taxon>
        <taxon>Eucarida</taxon>
        <taxon>Decapoda</taxon>
        <taxon>Dendrobranchiata</taxon>
        <taxon>Penaeoidea</taxon>
        <taxon>Penaeidae</taxon>
        <taxon>Penaeus</taxon>
    </lineage>
</organism>